<dbReference type="SUPFAM" id="SSF51197">
    <property type="entry name" value="Clavaminate synthase-like"/>
    <property type="match status" value="1"/>
</dbReference>
<proteinExistence type="predicted"/>
<evidence type="ECO:0000313" key="3">
    <source>
        <dbReference type="EMBL" id="OGI44669.1"/>
    </source>
</evidence>
<dbReference type="Pfam" id="PF02668">
    <property type="entry name" value="TauD"/>
    <property type="match status" value="1"/>
</dbReference>
<dbReference type="InterPro" id="IPR042098">
    <property type="entry name" value="TauD-like_sf"/>
</dbReference>
<reference evidence="3 4" key="1">
    <citation type="journal article" date="2016" name="Nat. Commun.">
        <title>Thousands of microbial genomes shed light on interconnected biogeochemical processes in an aquifer system.</title>
        <authorList>
            <person name="Anantharaman K."/>
            <person name="Brown C.T."/>
            <person name="Hug L.A."/>
            <person name="Sharon I."/>
            <person name="Castelle C.J."/>
            <person name="Probst A.J."/>
            <person name="Thomas B.C."/>
            <person name="Singh A."/>
            <person name="Wilkins M.J."/>
            <person name="Karaoz U."/>
            <person name="Brodie E.L."/>
            <person name="Williams K.H."/>
            <person name="Hubbard S.S."/>
            <person name="Banfield J.F."/>
        </authorList>
    </citation>
    <scope>NUCLEOTIDE SEQUENCE [LARGE SCALE GENOMIC DNA]</scope>
</reference>
<dbReference type="GO" id="GO:0016706">
    <property type="term" value="F:2-oxoglutarate-dependent dioxygenase activity"/>
    <property type="evidence" value="ECO:0007669"/>
    <property type="project" value="UniProtKB-ARBA"/>
</dbReference>
<gene>
    <name evidence="3" type="ORF">A2637_04545</name>
</gene>
<dbReference type="EMBL" id="MFSY01000115">
    <property type="protein sequence ID" value="OGI44669.1"/>
    <property type="molecule type" value="Genomic_DNA"/>
</dbReference>
<sequence>MAAIKLQHQAGARAGEGPFAPEDEAAYRRWRAWKLDGYPRSADDLIVEVRDPRAPTESEAREIRRVCRKTNMAIYSSRAAPAAGRDTPLMLGRRLGLTRLDRNLLADDDGVTALSADTDKARRGYIPYSNRRLLWHTDGYYNPAARTIRAFVLHCAAPAASGGENGLLDHELAYILLRDADPEFIRALMQDDALTIPANAEAAAGRAEVTGPVFAPDAAGNLHMRYTARTRSIRWKQDGTTPAAARFLDGMLAQGSPYIFHHRLAAGQGLICNNVLHNRAAYADGAEHGAARTMYRARYYDRIAGTDFTPTSSLPRKWGGGAGE</sequence>
<name>A0A1F6THV6_9PROT</name>
<feature type="domain" description="TauD/TfdA-like" evidence="2">
    <location>
        <begin position="86"/>
        <end position="297"/>
    </location>
</feature>
<evidence type="ECO:0000256" key="1">
    <source>
        <dbReference type="ARBA" id="ARBA00023002"/>
    </source>
</evidence>
<dbReference type="STRING" id="1817764.A2637_04545"/>
<organism evidence="3 4">
    <name type="scientific">Candidatus Muproteobacteria bacterium RIFCSPHIGHO2_01_FULL_65_16</name>
    <dbReference type="NCBI Taxonomy" id="1817764"/>
    <lineage>
        <taxon>Bacteria</taxon>
        <taxon>Pseudomonadati</taxon>
        <taxon>Pseudomonadota</taxon>
        <taxon>Candidatus Muproteobacteria</taxon>
    </lineage>
</organism>
<accession>A0A1F6THV6</accession>
<dbReference type="Proteomes" id="UP000179360">
    <property type="component" value="Unassembled WGS sequence"/>
</dbReference>
<evidence type="ECO:0000259" key="2">
    <source>
        <dbReference type="Pfam" id="PF02668"/>
    </source>
</evidence>
<evidence type="ECO:0000313" key="4">
    <source>
        <dbReference type="Proteomes" id="UP000179360"/>
    </source>
</evidence>
<keyword evidence="1" id="KW-0560">Oxidoreductase</keyword>
<dbReference type="Gene3D" id="3.60.130.10">
    <property type="entry name" value="Clavaminate synthase-like"/>
    <property type="match status" value="1"/>
</dbReference>
<dbReference type="InterPro" id="IPR003819">
    <property type="entry name" value="TauD/TfdA-like"/>
</dbReference>
<comment type="caution">
    <text evidence="3">The sequence shown here is derived from an EMBL/GenBank/DDBJ whole genome shotgun (WGS) entry which is preliminary data.</text>
</comment>
<dbReference type="AlphaFoldDB" id="A0A1F6THV6"/>
<protein>
    <recommendedName>
        <fullName evidence="2">TauD/TfdA-like domain-containing protein</fullName>
    </recommendedName>
</protein>